<proteinExistence type="predicted"/>
<dbReference type="AlphaFoldDB" id="A0A392S6V8"/>
<feature type="non-terminal residue" evidence="2">
    <location>
        <position position="75"/>
    </location>
</feature>
<dbReference type="InterPro" id="IPR027417">
    <property type="entry name" value="P-loop_NTPase"/>
</dbReference>
<dbReference type="Proteomes" id="UP000265520">
    <property type="component" value="Unassembled WGS sequence"/>
</dbReference>
<evidence type="ECO:0000313" key="2">
    <source>
        <dbReference type="EMBL" id="MCI44127.1"/>
    </source>
</evidence>
<accession>A0A392S6V8</accession>
<evidence type="ECO:0000256" key="1">
    <source>
        <dbReference type="ARBA" id="ARBA00022448"/>
    </source>
</evidence>
<dbReference type="Gene3D" id="3.40.50.300">
    <property type="entry name" value="P-loop containing nucleotide triphosphate hydrolases"/>
    <property type="match status" value="1"/>
</dbReference>
<protein>
    <submittedName>
        <fullName evidence="2">Pleiotropic drug resistance protein</fullName>
    </submittedName>
</protein>
<dbReference type="EMBL" id="LXQA010326447">
    <property type="protein sequence ID" value="MCI44127.1"/>
    <property type="molecule type" value="Genomic_DNA"/>
</dbReference>
<comment type="caution">
    <text evidence="2">The sequence shown here is derived from an EMBL/GenBank/DDBJ whole genome shotgun (WGS) entry which is preliminary data.</text>
</comment>
<reference evidence="2 3" key="1">
    <citation type="journal article" date="2018" name="Front. Plant Sci.">
        <title>Red Clover (Trifolium pratense) and Zigzag Clover (T. medium) - A Picture of Genomic Similarities and Differences.</title>
        <authorList>
            <person name="Dluhosova J."/>
            <person name="Istvanek J."/>
            <person name="Nedelnik J."/>
            <person name="Repkova J."/>
        </authorList>
    </citation>
    <scope>NUCLEOTIDE SEQUENCE [LARGE SCALE GENOMIC DNA]</scope>
    <source>
        <strain evidence="3">cv. 10/8</strain>
        <tissue evidence="2">Leaf</tissue>
    </source>
</reference>
<sequence length="75" mass="8496">MLSCFVITIFNYSANEVQFHEQFTGKVSYNGHEMNELVPQRIAAYASQNDVHLGELTVRETLAFSARVQGIGPRY</sequence>
<keyword evidence="1" id="KW-0813">Transport</keyword>
<organism evidence="2 3">
    <name type="scientific">Trifolium medium</name>
    <dbReference type="NCBI Taxonomy" id="97028"/>
    <lineage>
        <taxon>Eukaryota</taxon>
        <taxon>Viridiplantae</taxon>
        <taxon>Streptophyta</taxon>
        <taxon>Embryophyta</taxon>
        <taxon>Tracheophyta</taxon>
        <taxon>Spermatophyta</taxon>
        <taxon>Magnoliopsida</taxon>
        <taxon>eudicotyledons</taxon>
        <taxon>Gunneridae</taxon>
        <taxon>Pentapetalae</taxon>
        <taxon>rosids</taxon>
        <taxon>fabids</taxon>
        <taxon>Fabales</taxon>
        <taxon>Fabaceae</taxon>
        <taxon>Papilionoideae</taxon>
        <taxon>50 kb inversion clade</taxon>
        <taxon>NPAAA clade</taxon>
        <taxon>Hologalegina</taxon>
        <taxon>IRL clade</taxon>
        <taxon>Trifolieae</taxon>
        <taxon>Trifolium</taxon>
    </lineage>
</organism>
<name>A0A392S6V8_9FABA</name>
<dbReference type="PANTHER" id="PTHR19241">
    <property type="entry name" value="ATP-BINDING CASSETTE TRANSPORTER"/>
    <property type="match status" value="1"/>
</dbReference>
<evidence type="ECO:0000313" key="3">
    <source>
        <dbReference type="Proteomes" id="UP000265520"/>
    </source>
</evidence>
<keyword evidence="3" id="KW-1185">Reference proteome</keyword>